<keyword evidence="8" id="KW-0648">Protein biosynthesis</keyword>
<keyword evidence="2 7" id="KW-0479">Metal-binding</keyword>
<feature type="binding site" evidence="7">
    <location>
        <begin position="14"/>
        <end position="18"/>
    </location>
    <ligand>
        <name>L-glutamate</name>
        <dbReference type="ChEBI" id="CHEBI:29985"/>
    </ligand>
</feature>
<dbReference type="Proteomes" id="UP000593735">
    <property type="component" value="Chromosome"/>
</dbReference>
<evidence type="ECO:0000313" key="11">
    <source>
        <dbReference type="Proteomes" id="UP000593735"/>
    </source>
</evidence>
<gene>
    <name evidence="10" type="primary">gluQRS</name>
    <name evidence="7" type="synonym">gluQ</name>
    <name evidence="10" type="ORF">INP52_09500</name>
</gene>
<feature type="short sequence motif" description="'HIGH' region" evidence="7">
    <location>
        <begin position="17"/>
        <end position="27"/>
    </location>
</feature>
<protein>
    <recommendedName>
        <fullName evidence="7">Glutamyl-Q tRNA(Asp) synthetase</fullName>
        <shortName evidence="7">Glu-Q-RSs</shortName>
        <ecNumber evidence="7">6.1.1.-</ecNumber>
    </recommendedName>
</protein>
<keyword evidence="11" id="KW-1185">Reference proteome</keyword>
<evidence type="ECO:0000256" key="6">
    <source>
        <dbReference type="ARBA" id="ARBA00023146"/>
    </source>
</evidence>
<dbReference type="GO" id="GO:0006400">
    <property type="term" value="P:tRNA modification"/>
    <property type="evidence" value="ECO:0007669"/>
    <property type="project" value="InterPro"/>
</dbReference>
<dbReference type="PANTHER" id="PTHR43311:SF1">
    <property type="entry name" value="GLUTAMYL-Q TRNA(ASP) SYNTHETASE"/>
    <property type="match status" value="1"/>
</dbReference>
<dbReference type="GO" id="GO:0005524">
    <property type="term" value="F:ATP binding"/>
    <property type="evidence" value="ECO:0007669"/>
    <property type="project" value="UniProtKB-KW"/>
</dbReference>
<dbReference type="PROSITE" id="PS00178">
    <property type="entry name" value="AA_TRNA_LIGASE_I"/>
    <property type="match status" value="1"/>
</dbReference>
<name>A0A7S7M8B3_9ACTN</name>
<feature type="binding site" evidence="7">
    <location>
        <position position="197"/>
    </location>
    <ligand>
        <name>L-glutamate</name>
        <dbReference type="ChEBI" id="CHEBI:29985"/>
    </ligand>
</feature>
<dbReference type="PANTHER" id="PTHR43311">
    <property type="entry name" value="GLUTAMATE--TRNA LIGASE"/>
    <property type="match status" value="1"/>
</dbReference>
<keyword evidence="3 7" id="KW-0547">Nucleotide-binding</keyword>
<dbReference type="InterPro" id="IPR014729">
    <property type="entry name" value="Rossmann-like_a/b/a_fold"/>
</dbReference>
<evidence type="ECO:0000256" key="2">
    <source>
        <dbReference type="ARBA" id="ARBA00022723"/>
    </source>
</evidence>
<feature type="domain" description="Glutamyl/glutaminyl-tRNA synthetase class Ib catalytic" evidence="9">
    <location>
        <begin position="11"/>
        <end position="261"/>
    </location>
</feature>
<dbReference type="GO" id="GO:0008270">
    <property type="term" value="F:zinc ion binding"/>
    <property type="evidence" value="ECO:0007669"/>
    <property type="project" value="UniProtKB-UniRule"/>
</dbReference>
<evidence type="ECO:0000256" key="1">
    <source>
        <dbReference type="ARBA" id="ARBA00022598"/>
    </source>
</evidence>
<dbReference type="AlphaFoldDB" id="A0A7S7M8B3"/>
<feature type="binding site" evidence="7">
    <location>
        <position position="128"/>
    </location>
    <ligand>
        <name>Zn(2+)</name>
        <dbReference type="ChEBI" id="CHEBI:29105"/>
    </ligand>
</feature>
<dbReference type="EC" id="6.1.1.-" evidence="7"/>
<evidence type="ECO:0000256" key="7">
    <source>
        <dbReference type="HAMAP-Rule" id="MF_01428"/>
    </source>
</evidence>
<dbReference type="InterPro" id="IPR001412">
    <property type="entry name" value="aa-tRNA-synth_I_CS"/>
</dbReference>
<accession>A0A7S7M8B3</accession>
<feature type="binding site" evidence="7">
    <location>
        <position position="106"/>
    </location>
    <ligand>
        <name>Zn(2+)</name>
        <dbReference type="ChEBI" id="CHEBI:29105"/>
    </ligand>
</feature>
<keyword evidence="4 7" id="KW-0862">Zinc</keyword>
<dbReference type="InterPro" id="IPR000924">
    <property type="entry name" value="Glu/Gln-tRNA-synth"/>
</dbReference>
<feature type="binding site" evidence="7">
    <location>
        <position position="108"/>
    </location>
    <ligand>
        <name>Zn(2+)</name>
        <dbReference type="ChEBI" id="CHEBI:29105"/>
    </ligand>
</feature>
<keyword evidence="1 7" id="KW-0436">Ligase</keyword>
<keyword evidence="6 7" id="KW-0030">Aminoacyl-tRNA synthetase</keyword>
<sequence length="329" mass="36086">MPTIGPGPTGVRGRFAPTPSGRMHLGNVFSALMAWLSVRSAGGTLVLRIEDLDPRAQDRTVAARLVDDLVWLGLDWDEGPFFQSERGELYDSAIARLTAANLTYPCFCTRSELHAATAPHASDGTYLYQGTCRNLSAAEVTRRSKRRAPATRLRVPLAKDPAGTITWSDLVFGPQREVLARECGDFLVRRSDGVTAYQLAVVVDDALMGVNQVVRGRDLLESSARQIYLARLLGFNEPCYAHVPLLVAPDERRLSKRERDLDLGSLRARGIRAERVTGELAAAAGLVDRGCEAAPSELVGSFSWDKLAAQRGNIVVDERFLHRLLPLPR</sequence>
<feature type="binding site" evidence="7">
    <location>
        <position position="256"/>
    </location>
    <ligand>
        <name>ATP</name>
        <dbReference type="ChEBI" id="CHEBI:30616"/>
    </ligand>
</feature>
<dbReference type="InterPro" id="IPR049940">
    <property type="entry name" value="GluQ/Sye"/>
</dbReference>
<feature type="binding site" evidence="7">
    <location>
        <position position="215"/>
    </location>
    <ligand>
        <name>L-glutamate</name>
        <dbReference type="ChEBI" id="CHEBI:29985"/>
    </ligand>
</feature>
<dbReference type="HAMAP" id="MF_01428">
    <property type="entry name" value="Glu_Q_tRNA_synth"/>
    <property type="match status" value="1"/>
</dbReference>
<comment type="function">
    <text evidence="7">Catalyzes the tRNA-independent activation of glutamate in presence of ATP and the subsequent transfer of glutamate onto a tRNA(Asp). Glutamate is transferred on the 2-amino-5-(4,5-dihydroxy-2-cyclopenten-1-yl) moiety of the queuosine in the wobble position of the QUC anticodon.</text>
</comment>
<comment type="cofactor">
    <cofactor evidence="7">
        <name>Zn(2+)</name>
        <dbReference type="ChEBI" id="CHEBI:29105"/>
    </cofactor>
    <text evidence="7">Binds 1 zinc ion per subunit.</text>
</comment>
<feature type="binding site" evidence="7">
    <location>
        <position position="132"/>
    </location>
    <ligand>
        <name>Zn(2+)</name>
        <dbReference type="ChEBI" id="CHEBI:29105"/>
    </ligand>
</feature>
<evidence type="ECO:0000256" key="5">
    <source>
        <dbReference type="ARBA" id="ARBA00022840"/>
    </source>
</evidence>
<dbReference type="GO" id="GO:0004818">
    <property type="term" value="F:glutamate-tRNA ligase activity"/>
    <property type="evidence" value="ECO:0007669"/>
    <property type="project" value="TreeGrafter"/>
</dbReference>
<evidence type="ECO:0000259" key="9">
    <source>
        <dbReference type="Pfam" id="PF00749"/>
    </source>
</evidence>
<dbReference type="GO" id="GO:0006424">
    <property type="term" value="P:glutamyl-tRNA aminoacylation"/>
    <property type="evidence" value="ECO:0007669"/>
    <property type="project" value="InterPro"/>
</dbReference>
<comment type="similarity">
    <text evidence="7">Belongs to the class-I aminoacyl-tRNA synthetase family. GluQ subfamily.</text>
</comment>
<evidence type="ECO:0000256" key="3">
    <source>
        <dbReference type="ARBA" id="ARBA00022741"/>
    </source>
</evidence>
<dbReference type="RefSeq" id="WP_194371224.1">
    <property type="nucleotide sequence ID" value="NZ_CP063767.1"/>
</dbReference>
<reference evidence="10 11" key="1">
    <citation type="submission" date="2020-10" db="EMBL/GenBank/DDBJ databases">
        <title>Olsenella immobilis sp.nov., isolated from the mud in a fermentation cellar used for the production of Chinese strong-flavoured liquor.</title>
        <authorList>
            <person name="Lu L."/>
        </authorList>
    </citation>
    <scope>NUCLEOTIDE SEQUENCE [LARGE SCALE GENOMIC DNA]</scope>
    <source>
        <strain evidence="10 11">LZLJ-2</strain>
    </source>
</reference>
<organism evidence="10 11">
    <name type="scientific">Thermophilibacter immobilis</name>
    <dbReference type="NCBI Taxonomy" id="2779519"/>
    <lineage>
        <taxon>Bacteria</taxon>
        <taxon>Bacillati</taxon>
        <taxon>Actinomycetota</taxon>
        <taxon>Coriobacteriia</taxon>
        <taxon>Coriobacteriales</taxon>
        <taxon>Atopobiaceae</taxon>
        <taxon>Thermophilibacter</taxon>
    </lineage>
</organism>
<proteinExistence type="inferred from homology"/>
<dbReference type="PRINTS" id="PR00987">
    <property type="entry name" value="TRNASYNTHGLU"/>
</dbReference>
<keyword evidence="5 7" id="KW-0067">ATP-binding</keyword>
<feature type="short sequence motif" description="'KMSKS' region" evidence="7">
    <location>
        <begin position="253"/>
        <end position="257"/>
    </location>
</feature>
<dbReference type="InterPro" id="IPR020058">
    <property type="entry name" value="Glu/Gln-tRNA-synth_Ib_cat-dom"/>
</dbReference>
<evidence type="ECO:0000256" key="8">
    <source>
        <dbReference type="RuleBase" id="RU363037"/>
    </source>
</evidence>
<dbReference type="Gene3D" id="3.40.50.620">
    <property type="entry name" value="HUPs"/>
    <property type="match status" value="1"/>
</dbReference>
<dbReference type="EMBL" id="CP063767">
    <property type="protein sequence ID" value="QOY60605.1"/>
    <property type="molecule type" value="Genomic_DNA"/>
</dbReference>
<dbReference type="SUPFAM" id="SSF52374">
    <property type="entry name" value="Nucleotidylyl transferase"/>
    <property type="match status" value="1"/>
</dbReference>
<dbReference type="NCBIfam" id="TIGR03838">
    <property type="entry name" value="queuosine_YadB"/>
    <property type="match status" value="1"/>
</dbReference>
<evidence type="ECO:0000256" key="4">
    <source>
        <dbReference type="ARBA" id="ARBA00022833"/>
    </source>
</evidence>
<dbReference type="NCBIfam" id="NF004314">
    <property type="entry name" value="PRK05710.1-3"/>
    <property type="match status" value="1"/>
</dbReference>
<evidence type="ECO:0000313" key="10">
    <source>
        <dbReference type="EMBL" id="QOY60605.1"/>
    </source>
</evidence>
<dbReference type="GO" id="GO:0005829">
    <property type="term" value="C:cytosol"/>
    <property type="evidence" value="ECO:0007669"/>
    <property type="project" value="TreeGrafter"/>
</dbReference>
<dbReference type="NCBIfam" id="NF004315">
    <property type="entry name" value="PRK05710.1-4"/>
    <property type="match status" value="1"/>
</dbReference>
<dbReference type="KEGG" id="tio:INP52_09500"/>
<dbReference type="Pfam" id="PF00749">
    <property type="entry name" value="tRNA-synt_1c"/>
    <property type="match status" value="1"/>
</dbReference>
<feature type="binding site" evidence="7">
    <location>
        <position position="50"/>
    </location>
    <ligand>
        <name>L-glutamate</name>
        <dbReference type="ChEBI" id="CHEBI:29985"/>
    </ligand>
</feature>
<dbReference type="InterPro" id="IPR022380">
    <property type="entry name" value="Glu-Q_tRNA(Asp)_Synthase"/>
</dbReference>